<dbReference type="RefSeq" id="WP_244708726.1">
    <property type="nucleotide sequence ID" value="NZ_CP095073.1"/>
</dbReference>
<evidence type="ECO:0000313" key="2">
    <source>
        <dbReference type="Proteomes" id="UP000831787"/>
    </source>
</evidence>
<gene>
    <name evidence="1" type="ORF">MUN89_15765</name>
</gene>
<dbReference type="Proteomes" id="UP000831787">
    <property type="component" value="Chromosome"/>
</dbReference>
<sequence>MRNFSTFTLDSFKFEISGTYSVRKDGSIVLETNKKVIKDSLKGYVAHGHFVNKVEIHNPDLDSIEKYNGPFELAIPFSLVVLKRKK</sequence>
<protein>
    <submittedName>
        <fullName evidence="1">Uncharacterized protein</fullName>
    </submittedName>
</protein>
<keyword evidence="2" id="KW-1185">Reference proteome</keyword>
<accession>A0ABY4EIN5</accession>
<name>A0ABY4EIN5_9BACI</name>
<proteinExistence type="predicted"/>
<dbReference type="EMBL" id="CP095073">
    <property type="protein sequence ID" value="UOQ43367.1"/>
    <property type="molecule type" value="Genomic_DNA"/>
</dbReference>
<reference evidence="1 2" key="1">
    <citation type="submission" date="2022-04" db="EMBL/GenBank/DDBJ databases">
        <title>Halobacillus sp. isolated from saltern.</title>
        <authorList>
            <person name="Won M."/>
            <person name="Lee C.-M."/>
            <person name="Woen H.-Y."/>
            <person name="Kwon S.-W."/>
        </authorList>
    </citation>
    <scope>NUCLEOTIDE SEQUENCE [LARGE SCALE GENOMIC DNA]</scope>
    <source>
        <strain evidence="1 2">SSBR10-3</strain>
    </source>
</reference>
<organism evidence="1 2">
    <name type="scientific">Halobacillus salinarum</name>
    <dbReference type="NCBI Taxonomy" id="2932257"/>
    <lineage>
        <taxon>Bacteria</taxon>
        <taxon>Bacillati</taxon>
        <taxon>Bacillota</taxon>
        <taxon>Bacilli</taxon>
        <taxon>Bacillales</taxon>
        <taxon>Bacillaceae</taxon>
        <taxon>Halobacillus</taxon>
    </lineage>
</organism>
<evidence type="ECO:0000313" key="1">
    <source>
        <dbReference type="EMBL" id="UOQ43367.1"/>
    </source>
</evidence>